<name>A0ABR0JYF9_9EURO</name>
<feature type="compositionally biased region" description="Acidic residues" evidence="1">
    <location>
        <begin position="380"/>
        <end position="391"/>
    </location>
</feature>
<dbReference type="Proteomes" id="UP001345013">
    <property type="component" value="Unassembled WGS sequence"/>
</dbReference>
<protein>
    <submittedName>
        <fullName evidence="2">Dihydroxyacetone kinase Dak1</fullName>
    </submittedName>
</protein>
<feature type="region of interest" description="Disordered" evidence="1">
    <location>
        <begin position="331"/>
        <end position="391"/>
    </location>
</feature>
<comment type="caution">
    <text evidence="2">The sequence shown here is derived from an EMBL/GenBank/DDBJ whole genome shotgun (WGS) entry which is preliminary data.</text>
</comment>
<evidence type="ECO:0000313" key="2">
    <source>
        <dbReference type="EMBL" id="KAK5079663.1"/>
    </source>
</evidence>
<dbReference type="GO" id="GO:0016301">
    <property type="term" value="F:kinase activity"/>
    <property type="evidence" value="ECO:0007669"/>
    <property type="project" value="UniProtKB-KW"/>
</dbReference>
<gene>
    <name evidence="2" type="primary">dak1_2</name>
    <name evidence="2" type="ORF">LTR24_009049</name>
</gene>
<reference evidence="2 3" key="1">
    <citation type="submission" date="2023-08" db="EMBL/GenBank/DDBJ databases">
        <title>Black Yeasts Isolated from many extreme environments.</title>
        <authorList>
            <person name="Coleine C."/>
            <person name="Stajich J.E."/>
            <person name="Selbmann L."/>
        </authorList>
    </citation>
    <scope>NUCLEOTIDE SEQUENCE [LARGE SCALE GENOMIC DNA]</scope>
    <source>
        <strain evidence="2 3">CCFEE 5885</strain>
    </source>
</reference>
<organism evidence="2 3">
    <name type="scientific">Lithohypha guttulata</name>
    <dbReference type="NCBI Taxonomy" id="1690604"/>
    <lineage>
        <taxon>Eukaryota</taxon>
        <taxon>Fungi</taxon>
        <taxon>Dikarya</taxon>
        <taxon>Ascomycota</taxon>
        <taxon>Pezizomycotina</taxon>
        <taxon>Eurotiomycetes</taxon>
        <taxon>Chaetothyriomycetidae</taxon>
        <taxon>Chaetothyriales</taxon>
        <taxon>Trichomeriaceae</taxon>
        <taxon>Lithohypha</taxon>
    </lineage>
</organism>
<proteinExistence type="predicted"/>
<sequence>MITSIRCVSMFSSKTNYSEQISDLTTVVQDTMATAAVMAPTAPIESTFSSTTVPAAPNHSNIEDSKNHASSLLITKMAVVLRNMGYDDDAVKKVSSRAAANTVEGSNFPADDLLRDGDSLSRFVDGELLNETKLRQRDIYLNSNEPVLLLEANKELGLPRSQIREFKEGLLVVLRRKGIKPVRVYIRQREDLEQSHVRGGVGVTVTLLNVVNTDIGGPSMVQLLDAAFHGEGWKEELVVKEAWNGYDLLWKDEAWADAAVETRQGVVEAPPAEPQADDTAAAGDAPVIDQLEDQREQANTSHYRDVNAVPEDEEDVEPEAVEHPAMKELREREAQRSEVQHPTWSRTQDEHGMLDIITTHSSSAKDTDPISTIAGRTNESSDDGFEVVEKT</sequence>
<accession>A0ABR0JYF9</accession>
<evidence type="ECO:0000313" key="3">
    <source>
        <dbReference type="Proteomes" id="UP001345013"/>
    </source>
</evidence>
<evidence type="ECO:0000256" key="1">
    <source>
        <dbReference type="SAM" id="MobiDB-lite"/>
    </source>
</evidence>
<keyword evidence="2" id="KW-0808">Transferase</keyword>
<dbReference type="EMBL" id="JAVRRG010000179">
    <property type="protein sequence ID" value="KAK5079663.1"/>
    <property type="molecule type" value="Genomic_DNA"/>
</dbReference>
<keyword evidence="3" id="KW-1185">Reference proteome</keyword>
<keyword evidence="2" id="KW-0418">Kinase</keyword>